<proteinExistence type="inferred from homology"/>
<dbReference type="GO" id="GO:0005634">
    <property type="term" value="C:nucleus"/>
    <property type="evidence" value="ECO:0007669"/>
    <property type="project" value="UniProtKB-SubCell"/>
</dbReference>
<keyword evidence="9" id="KW-1185">Reference proteome</keyword>
<dbReference type="InterPro" id="IPR045249">
    <property type="entry name" value="HARBI1-like"/>
</dbReference>
<keyword evidence="7" id="KW-0539">Nucleus</keyword>
<protein>
    <submittedName>
        <fullName evidence="10">Uncharacterized protein LOC112455499</fullName>
    </submittedName>
</protein>
<evidence type="ECO:0000256" key="6">
    <source>
        <dbReference type="ARBA" id="ARBA00022801"/>
    </source>
</evidence>
<dbReference type="InterPro" id="IPR027806">
    <property type="entry name" value="HARBI1_dom"/>
</dbReference>
<reference evidence="10" key="1">
    <citation type="submission" date="2025-08" db="UniProtKB">
        <authorList>
            <consortium name="RefSeq"/>
        </authorList>
    </citation>
    <scope>IDENTIFICATION</scope>
    <source>
        <tissue evidence="10">Whole body</tissue>
    </source>
</reference>
<evidence type="ECO:0000259" key="8">
    <source>
        <dbReference type="Pfam" id="PF13359"/>
    </source>
</evidence>
<dbReference type="GO" id="GO:0016787">
    <property type="term" value="F:hydrolase activity"/>
    <property type="evidence" value="ECO:0007669"/>
    <property type="project" value="UniProtKB-KW"/>
</dbReference>
<evidence type="ECO:0000313" key="9">
    <source>
        <dbReference type="Proteomes" id="UP000504618"/>
    </source>
</evidence>
<organism evidence="9 10">
    <name type="scientific">Temnothorax curvispinosus</name>
    <dbReference type="NCBI Taxonomy" id="300111"/>
    <lineage>
        <taxon>Eukaryota</taxon>
        <taxon>Metazoa</taxon>
        <taxon>Ecdysozoa</taxon>
        <taxon>Arthropoda</taxon>
        <taxon>Hexapoda</taxon>
        <taxon>Insecta</taxon>
        <taxon>Pterygota</taxon>
        <taxon>Neoptera</taxon>
        <taxon>Endopterygota</taxon>
        <taxon>Hymenoptera</taxon>
        <taxon>Apocrita</taxon>
        <taxon>Aculeata</taxon>
        <taxon>Formicoidea</taxon>
        <taxon>Formicidae</taxon>
        <taxon>Myrmicinae</taxon>
        <taxon>Temnothorax</taxon>
    </lineage>
</organism>
<evidence type="ECO:0000256" key="2">
    <source>
        <dbReference type="ARBA" id="ARBA00004123"/>
    </source>
</evidence>
<feature type="domain" description="DDE Tnp4" evidence="8">
    <location>
        <begin position="191"/>
        <end position="357"/>
    </location>
</feature>
<evidence type="ECO:0000256" key="3">
    <source>
        <dbReference type="ARBA" id="ARBA00006958"/>
    </source>
</evidence>
<evidence type="ECO:0000256" key="5">
    <source>
        <dbReference type="ARBA" id="ARBA00022723"/>
    </source>
</evidence>
<dbReference type="Pfam" id="PF13359">
    <property type="entry name" value="DDE_Tnp_4"/>
    <property type="match status" value="1"/>
</dbReference>
<keyword evidence="6" id="KW-0378">Hydrolase</keyword>
<sequence>MNSSTTMNKLKRLLTLATIAMAVEHHEKQQKEREKQKRRRTRRWWTREWILRRQRQLRGSLHLAHSELLYEDVESFHSFFRIDPRLFNILLDKVSPFIQKQDTIMRQCIPPSQRLFITLRYLATGESYRSLEFTTRIPTCTLSRIIPETVRVIYEVLRDEYLKIPDTEDEWNRVAEDYMTQWDVPNCIGALDGKHIQFKVPLSQGSLYRNYKGTDSIVFLALVDANYLFLYVNVGVNGRVSDGGVFRDSNLSRLLESPANPLNIPSNKPLPGMTEPMPYVILADVAFPLRNNILKPYPFRNMTHSERIFNYRLSMGRRVVENAFGILANRFRVLQTVIYLPVETVQSVTLACCALHNFIGKAAFNGITNVKDINFDSSIYNNQLQSLHVTNVRPNRNSLHVRSTFKQYFNTVGSVSWQENMVQ</sequence>
<evidence type="ECO:0000256" key="7">
    <source>
        <dbReference type="ARBA" id="ARBA00023242"/>
    </source>
</evidence>
<dbReference type="OrthoDB" id="6627079at2759"/>
<comment type="similarity">
    <text evidence="3">Belongs to the HARBI1 family.</text>
</comment>
<name>A0A6J1PV64_9HYME</name>
<dbReference type="GO" id="GO:0046872">
    <property type="term" value="F:metal ion binding"/>
    <property type="evidence" value="ECO:0007669"/>
    <property type="project" value="UniProtKB-KW"/>
</dbReference>
<comment type="cofactor">
    <cofactor evidence="1">
        <name>a divalent metal cation</name>
        <dbReference type="ChEBI" id="CHEBI:60240"/>
    </cofactor>
</comment>
<gene>
    <name evidence="10" type="primary">LOC112455499</name>
</gene>
<keyword evidence="5" id="KW-0479">Metal-binding</keyword>
<evidence type="ECO:0000313" key="10">
    <source>
        <dbReference type="RefSeq" id="XP_024873223.1"/>
    </source>
</evidence>
<comment type="subcellular location">
    <subcellularLocation>
        <location evidence="2">Nucleus</location>
    </subcellularLocation>
</comment>
<dbReference type="PANTHER" id="PTHR22930:SF269">
    <property type="entry name" value="NUCLEASE HARBI1-LIKE PROTEIN"/>
    <property type="match status" value="1"/>
</dbReference>
<evidence type="ECO:0000256" key="4">
    <source>
        <dbReference type="ARBA" id="ARBA00022722"/>
    </source>
</evidence>
<accession>A0A6J1PV64</accession>
<dbReference type="GO" id="GO:0004518">
    <property type="term" value="F:nuclease activity"/>
    <property type="evidence" value="ECO:0007669"/>
    <property type="project" value="UniProtKB-KW"/>
</dbReference>
<dbReference type="RefSeq" id="XP_024873223.1">
    <property type="nucleotide sequence ID" value="XM_025017455.1"/>
</dbReference>
<dbReference type="AlphaFoldDB" id="A0A6J1PV64"/>
<keyword evidence="4" id="KW-0540">Nuclease</keyword>
<dbReference type="PANTHER" id="PTHR22930">
    <property type="match status" value="1"/>
</dbReference>
<evidence type="ECO:0000256" key="1">
    <source>
        <dbReference type="ARBA" id="ARBA00001968"/>
    </source>
</evidence>
<dbReference type="Proteomes" id="UP000504618">
    <property type="component" value="Unplaced"/>
</dbReference>
<dbReference type="GeneID" id="112455499"/>